<dbReference type="EMBL" id="CAJVQC010051988">
    <property type="protein sequence ID" value="CAG8791034.1"/>
    <property type="molecule type" value="Genomic_DNA"/>
</dbReference>
<name>A0ACA9RES8_9GLOM</name>
<feature type="non-terminal residue" evidence="1">
    <location>
        <position position="214"/>
    </location>
</feature>
<gene>
    <name evidence="1" type="ORF">RPERSI_LOCUS19155</name>
</gene>
<comment type="caution">
    <text evidence="1">The sequence shown here is derived from an EMBL/GenBank/DDBJ whole genome shotgun (WGS) entry which is preliminary data.</text>
</comment>
<evidence type="ECO:0000313" key="1">
    <source>
        <dbReference type="EMBL" id="CAG8791034.1"/>
    </source>
</evidence>
<feature type="non-terminal residue" evidence="1">
    <location>
        <position position="1"/>
    </location>
</feature>
<proteinExistence type="predicted"/>
<sequence>DLLILLEPIYHVTIMLSSSTLPTQGDLHMIFCGLIIHLNNSENPEINSQYTVASAMKGKFTSYWAHLSESSTISGLLDLCNKLSTFDIYERKQAINKLHELYKTEPLLWWKANAALFSTLSHLAMDFLAMQATSVPSEQAFSVAKHTISLTRNHISPKTNEPNPKANEYIDLNCLITLCLPYHFFKIKVFNGNSVEILETQVQARLSLLLSGAT</sequence>
<evidence type="ECO:0000313" key="2">
    <source>
        <dbReference type="Proteomes" id="UP000789920"/>
    </source>
</evidence>
<keyword evidence="2" id="KW-1185">Reference proteome</keyword>
<dbReference type="Proteomes" id="UP000789920">
    <property type="component" value="Unassembled WGS sequence"/>
</dbReference>
<reference evidence="1" key="1">
    <citation type="submission" date="2021-06" db="EMBL/GenBank/DDBJ databases">
        <authorList>
            <person name="Kallberg Y."/>
            <person name="Tangrot J."/>
            <person name="Rosling A."/>
        </authorList>
    </citation>
    <scope>NUCLEOTIDE SEQUENCE</scope>
    <source>
        <strain evidence="1">MA461A</strain>
    </source>
</reference>
<organism evidence="1 2">
    <name type="scientific">Racocetra persica</name>
    <dbReference type="NCBI Taxonomy" id="160502"/>
    <lineage>
        <taxon>Eukaryota</taxon>
        <taxon>Fungi</taxon>
        <taxon>Fungi incertae sedis</taxon>
        <taxon>Mucoromycota</taxon>
        <taxon>Glomeromycotina</taxon>
        <taxon>Glomeromycetes</taxon>
        <taxon>Diversisporales</taxon>
        <taxon>Gigasporaceae</taxon>
        <taxon>Racocetra</taxon>
    </lineage>
</organism>
<protein>
    <submittedName>
        <fullName evidence="1">4186_t:CDS:1</fullName>
    </submittedName>
</protein>
<accession>A0ACA9RES8</accession>